<dbReference type="EMBL" id="AP026933">
    <property type="protein sequence ID" value="BDT03489.1"/>
    <property type="molecule type" value="Genomic_DNA"/>
</dbReference>
<evidence type="ECO:0000313" key="1">
    <source>
        <dbReference type="EMBL" id="BDT03489.1"/>
    </source>
</evidence>
<reference evidence="1 2" key="1">
    <citation type="journal article" date="2022" name="Front. Microbiol.">
        <title>Male-killing mechanisms vary between Spiroplasma species.</title>
        <authorList>
            <person name="Arai H."/>
            <person name="Inoue M."/>
            <person name="Kageyama D."/>
        </authorList>
    </citation>
    <scope>NUCLEOTIDE SEQUENCE [LARGE SCALE GENOMIC DNA]</scope>
    <source>
        <strain evidence="2">sHm</strain>
    </source>
</reference>
<sequence>MLNTKLKKSEIFKAVENKLCSIWENPYYWRQKQAYEELIAEII</sequence>
<dbReference type="Proteomes" id="UP001163387">
    <property type="component" value="Chromosome"/>
</dbReference>
<evidence type="ECO:0000313" key="2">
    <source>
        <dbReference type="Proteomes" id="UP001163387"/>
    </source>
</evidence>
<protein>
    <submittedName>
        <fullName evidence="1">Uncharacterized protein</fullName>
    </submittedName>
</protein>
<organism evidence="1 2">
    <name type="scientific">Spiroplasma ixodetis</name>
    <dbReference type="NCBI Taxonomy" id="2141"/>
    <lineage>
        <taxon>Bacteria</taxon>
        <taxon>Bacillati</taxon>
        <taxon>Mycoplasmatota</taxon>
        <taxon>Mollicutes</taxon>
        <taxon>Entomoplasmatales</taxon>
        <taxon>Spiroplasmataceae</taxon>
        <taxon>Spiroplasma</taxon>
    </lineage>
</organism>
<gene>
    <name evidence="1" type="ORF">SHM_11350</name>
</gene>
<keyword evidence="2" id="KW-1185">Reference proteome</keyword>
<proteinExistence type="predicted"/>
<name>A0ABM8BUD3_9MOLU</name>
<accession>A0ABM8BUD3</accession>